<dbReference type="Gene3D" id="3.40.50.12370">
    <property type="match status" value="1"/>
</dbReference>
<protein>
    <submittedName>
        <fullName evidence="3">Universal stress protein</fullName>
    </submittedName>
</protein>
<gene>
    <name evidence="3" type="ORF">T190115A13A_40222</name>
</gene>
<evidence type="ECO:0000259" key="2">
    <source>
        <dbReference type="Pfam" id="PF00582"/>
    </source>
</evidence>
<evidence type="ECO:0000313" key="4">
    <source>
        <dbReference type="Proteomes" id="UP001497602"/>
    </source>
</evidence>
<reference evidence="3 4" key="1">
    <citation type="submission" date="2024-05" db="EMBL/GenBank/DDBJ databases">
        <authorList>
            <person name="Duchaud E."/>
        </authorList>
    </citation>
    <scope>NUCLEOTIDE SEQUENCE [LARGE SCALE GENOMIC DNA]</scope>
    <source>
        <strain evidence="3">Ena-SAMPLE-TAB-13-05-2024-13:56:06:370-140305</strain>
    </source>
</reference>
<dbReference type="CDD" id="cd00293">
    <property type="entry name" value="USP-like"/>
    <property type="match status" value="1"/>
</dbReference>
<dbReference type="EMBL" id="CAXJRC010000041">
    <property type="protein sequence ID" value="CAL2107700.1"/>
    <property type="molecule type" value="Genomic_DNA"/>
</dbReference>
<dbReference type="Pfam" id="PF00582">
    <property type="entry name" value="Usp"/>
    <property type="match status" value="1"/>
</dbReference>
<proteinExistence type="inferred from homology"/>
<evidence type="ECO:0000313" key="3">
    <source>
        <dbReference type="EMBL" id="CAL2107700.1"/>
    </source>
</evidence>
<dbReference type="SUPFAM" id="SSF52402">
    <property type="entry name" value="Adenine nucleotide alpha hydrolases-like"/>
    <property type="match status" value="2"/>
</dbReference>
<comment type="similarity">
    <text evidence="1">Belongs to the universal stress protein A family.</text>
</comment>
<accession>A0ABM9PPN4</accession>
<dbReference type="RefSeq" id="WP_348739293.1">
    <property type="nucleotide sequence ID" value="NZ_CAXJRC010000041.1"/>
</dbReference>
<dbReference type="InterPro" id="IPR006016">
    <property type="entry name" value="UspA"/>
</dbReference>
<comment type="caution">
    <text evidence="3">The sequence shown here is derived from an EMBL/GenBank/DDBJ whole genome shotgun (WGS) entry which is preliminary data.</text>
</comment>
<dbReference type="PRINTS" id="PR01438">
    <property type="entry name" value="UNVRSLSTRESS"/>
</dbReference>
<sequence length="282" mass="32521">MKNILLPTDFSKNSWNAISYALTLFKNQKCTFYILNTYMPSIYHINYMPKGIGYPNLITSLQENSIKNLNVIKDKIAKDFSDPLHTIETISALNTLTSEIKEIIEKKHIHFIVMGTKGASDAIEVMFGTNTMTVINDIKSPTIAVPKDYEFKDFDSVLFPTDYQIAYQNHHLNPIKNLIKTYNTELHTLHVKNNTDTELTKRQIANQQKLHSFFKEHEIVPHFTDDKYIPKAVDEFLIKTKADLLVMLNNKNSFFGNLFFKPIINKIGFDLKVPFLVIPSKI</sequence>
<name>A0ABM9PPN4_9FLAO</name>
<keyword evidence="4" id="KW-1185">Reference proteome</keyword>
<dbReference type="InterPro" id="IPR006015">
    <property type="entry name" value="Universal_stress_UspA"/>
</dbReference>
<feature type="domain" description="UspA" evidence="2">
    <location>
        <begin position="1"/>
        <end position="146"/>
    </location>
</feature>
<organism evidence="3 4">
    <name type="scientific">Tenacibaculum vairaonense</name>
    <dbReference type="NCBI Taxonomy" id="3137860"/>
    <lineage>
        <taxon>Bacteria</taxon>
        <taxon>Pseudomonadati</taxon>
        <taxon>Bacteroidota</taxon>
        <taxon>Flavobacteriia</taxon>
        <taxon>Flavobacteriales</taxon>
        <taxon>Flavobacteriaceae</taxon>
        <taxon>Tenacibaculum</taxon>
    </lineage>
</organism>
<evidence type="ECO:0000256" key="1">
    <source>
        <dbReference type="ARBA" id="ARBA00008791"/>
    </source>
</evidence>
<dbReference type="Proteomes" id="UP001497602">
    <property type="component" value="Unassembled WGS sequence"/>
</dbReference>